<protein>
    <recommendedName>
        <fullName evidence="3">PIPK domain-containing protein</fullName>
    </recommendedName>
</protein>
<gene>
    <name evidence="4" type="ORF">CTEN0397_LOCUS10651</name>
</gene>
<dbReference type="GO" id="GO:0005886">
    <property type="term" value="C:plasma membrane"/>
    <property type="evidence" value="ECO:0007669"/>
    <property type="project" value="TreeGrafter"/>
</dbReference>
<dbReference type="EMBL" id="HBFW01016636">
    <property type="protein sequence ID" value="CAD8939588.1"/>
    <property type="molecule type" value="Transcribed_RNA"/>
</dbReference>
<dbReference type="GO" id="GO:0046854">
    <property type="term" value="P:phosphatidylinositol phosphate biosynthetic process"/>
    <property type="evidence" value="ECO:0007669"/>
    <property type="project" value="TreeGrafter"/>
</dbReference>
<dbReference type="Pfam" id="PF01504">
    <property type="entry name" value="PIP5K"/>
    <property type="match status" value="2"/>
</dbReference>
<keyword evidence="1" id="KW-0067">ATP-binding</keyword>
<evidence type="ECO:0000313" key="4">
    <source>
        <dbReference type="EMBL" id="CAD8939588.1"/>
    </source>
</evidence>
<evidence type="ECO:0000259" key="3">
    <source>
        <dbReference type="PROSITE" id="PS51455"/>
    </source>
</evidence>
<dbReference type="InterPro" id="IPR027484">
    <property type="entry name" value="PInositol-4-P-5-kinase_N"/>
</dbReference>
<dbReference type="SUPFAM" id="SSF56104">
    <property type="entry name" value="SAICAR synthase-like"/>
    <property type="match status" value="1"/>
</dbReference>
<dbReference type="Gene3D" id="3.30.800.10">
    <property type="entry name" value="Phosphatidylinositol Phosphate Kinase II Beta"/>
    <property type="match status" value="1"/>
</dbReference>
<feature type="region of interest" description="Disordered" evidence="2">
    <location>
        <begin position="245"/>
        <end position="266"/>
    </location>
</feature>
<dbReference type="InterPro" id="IPR002498">
    <property type="entry name" value="PInositol-4-P-4/5-kinase_core"/>
</dbReference>
<evidence type="ECO:0000256" key="1">
    <source>
        <dbReference type="PROSITE-ProRule" id="PRU00781"/>
    </source>
</evidence>
<feature type="region of interest" description="Disordered" evidence="2">
    <location>
        <begin position="136"/>
        <end position="156"/>
    </location>
</feature>
<dbReference type="InterPro" id="IPR027483">
    <property type="entry name" value="PInositol-4-P-4/5-kinase_C_sf"/>
</dbReference>
<dbReference type="PANTHER" id="PTHR23086">
    <property type="entry name" value="PHOSPHATIDYLINOSITOL-4-PHOSPHATE 5-KINASE"/>
    <property type="match status" value="1"/>
</dbReference>
<sequence length="474" mass="54418">MTNAESKFLRRILPHYFRHCSRNPNTLITKFLGMYRVKLYHLRRNVKFVIMNSVYHTDKVLHSFYDLKGSVSGRDAKPHHDVKKDNDLRRVLPQGALALSPELRSRVRQQIVADCNFMRKMKIMDYSMLVGIHNIPPKTKGKTQRSPSKRGFRFSGDHHESFKIHALALAKENRSSARSHDDSRKSESLLSGLVEKQLSAPEMRDVKRDSAKKMIAEFIEDDSGEIEKQFSLLYEYGVDDDDDNSYLEGSDKYVAPRPPTQGNNSNLSEIESMELKKIETIEQVYWPFHEFFDIYGCRLMAPRKYRPRGESEGNQGDEAAPNFTLSPFVPPLSDRKDGGLEMDVVGLDLPVTMKAAQNTEQLCDGRIFFMGIIDILQQYNIRKRVEARYRRAQGSGWHDASCVHPNLYAERFIHFFDEYSQRVVDGGPVLAEGEEGIIFEAMDQARVSSDEKIETNIEEQAMGDSEASIEVQFK</sequence>
<reference evidence="4" key="1">
    <citation type="submission" date="2021-01" db="EMBL/GenBank/DDBJ databases">
        <authorList>
            <person name="Corre E."/>
            <person name="Pelletier E."/>
            <person name="Niang G."/>
            <person name="Scheremetjew M."/>
            <person name="Finn R."/>
            <person name="Kale V."/>
            <person name="Holt S."/>
            <person name="Cochrane G."/>
            <person name="Meng A."/>
            <person name="Brown T."/>
            <person name="Cohen L."/>
        </authorList>
    </citation>
    <scope>NUCLEOTIDE SEQUENCE</scope>
    <source>
        <strain evidence="4">ECT3854</strain>
    </source>
</reference>
<dbReference type="AlphaFoldDB" id="A0A7S1GMN7"/>
<dbReference type="PANTHER" id="PTHR23086:SF8">
    <property type="entry name" value="PHOSPHATIDYLINOSITOL 5-PHOSPHATE 4-KINASE, ISOFORM A"/>
    <property type="match status" value="1"/>
</dbReference>
<evidence type="ECO:0000256" key="2">
    <source>
        <dbReference type="SAM" id="MobiDB-lite"/>
    </source>
</evidence>
<keyword evidence="1" id="KW-0808">Transferase</keyword>
<dbReference type="GO" id="GO:0016308">
    <property type="term" value="F:1-phosphatidylinositol-4-phosphate 5-kinase activity"/>
    <property type="evidence" value="ECO:0007669"/>
    <property type="project" value="TreeGrafter"/>
</dbReference>
<dbReference type="Gene3D" id="3.30.810.10">
    <property type="entry name" value="2-Layer Sandwich"/>
    <property type="match status" value="1"/>
</dbReference>
<feature type="compositionally biased region" description="Basic residues" evidence="2">
    <location>
        <begin position="139"/>
        <end position="152"/>
    </location>
</feature>
<accession>A0A7S1GMN7</accession>
<name>A0A7S1GMN7_CYCTE</name>
<keyword evidence="1" id="KW-0547">Nucleotide-binding</keyword>
<dbReference type="CDD" id="cd00139">
    <property type="entry name" value="PIPKc"/>
    <property type="match status" value="1"/>
</dbReference>
<feature type="domain" description="PIPK" evidence="3">
    <location>
        <begin position="1"/>
        <end position="420"/>
    </location>
</feature>
<dbReference type="InterPro" id="IPR023610">
    <property type="entry name" value="PInositol-4/5-P-5/4-kinase"/>
</dbReference>
<dbReference type="SMART" id="SM00330">
    <property type="entry name" value="PIPKc"/>
    <property type="match status" value="1"/>
</dbReference>
<dbReference type="GO" id="GO:0005524">
    <property type="term" value="F:ATP binding"/>
    <property type="evidence" value="ECO:0007669"/>
    <property type="project" value="UniProtKB-UniRule"/>
</dbReference>
<keyword evidence="1" id="KW-0418">Kinase</keyword>
<dbReference type="PROSITE" id="PS51455">
    <property type="entry name" value="PIPK"/>
    <property type="match status" value="1"/>
</dbReference>
<proteinExistence type="predicted"/>
<organism evidence="4">
    <name type="scientific">Cyclophora tenuis</name>
    <name type="common">Marine diatom</name>
    <dbReference type="NCBI Taxonomy" id="216820"/>
    <lineage>
        <taxon>Eukaryota</taxon>
        <taxon>Sar</taxon>
        <taxon>Stramenopiles</taxon>
        <taxon>Ochrophyta</taxon>
        <taxon>Bacillariophyta</taxon>
        <taxon>Fragilariophyceae</taxon>
        <taxon>Fragilariophycidae</taxon>
        <taxon>Cyclophorales</taxon>
        <taxon>Cyclophoraceae</taxon>
        <taxon>Cyclophora</taxon>
    </lineage>
</organism>